<organism evidence="1">
    <name type="scientific">marine metagenome</name>
    <dbReference type="NCBI Taxonomy" id="408172"/>
    <lineage>
        <taxon>unclassified sequences</taxon>
        <taxon>metagenomes</taxon>
        <taxon>ecological metagenomes</taxon>
    </lineage>
</organism>
<gene>
    <name evidence="1" type="ORF">METZ01_LOCUS357696</name>
</gene>
<feature type="non-terminal residue" evidence="1">
    <location>
        <position position="1"/>
    </location>
</feature>
<protein>
    <submittedName>
        <fullName evidence="1">Uncharacterized protein</fullName>
    </submittedName>
</protein>
<accession>A0A382S5I9</accession>
<evidence type="ECO:0000313" key="1">
    <source>
        <dbReference type="EMBL" id="SVD04842.1"/>
    </source>
</evidence>
<dbReference type="EMBL" id="UINC01126390">
    <property type="protein sequence ID" value="SVD04842.1"/>
    <property type="molecule type" value="Genomic_DNA"/>
</dbReference>
<reference evidence="1" key="1">
    <citation type="submission" date="2018-05" db="EMBL/GenBank/DDBJ databases">
        <authorList>
            <person name="Lanie J.A."/>
            <person name="Ng W.-L."/>
            <person name="Kazmierczak K.M."/>
            <person name="Andrzejewski T.M."/>
            <person name="Davidsen T.M."/>
            <person name="Wayne K.J."/>
            <person name="Tettelin H."/>
            <person name="Glass J.I."/>
            <person name="Rusch D."/>
            <person name="Podicherti R."/>
            <person name="Tsui H.-C.T."/>
            <person name="Winkler M.E."/>
        </authorList>
    </citation>
    <scope>NUCLEOTIDE SEQUENCE</scope>
</reference>
<feature type="non-terminal residue" evidence="1">
    <location>
        <position position="54"/>
    </location>
</feature>
<proteinExistence type="predicted"/>
<sequence>VGAAAIGDAISALRAGGRVLVAGEFVKEEVVVDGTVITAGHDQPWFAGRTLGFR</sequence>
<name>A0A382S5I9_9ZZZZ</name>
<dbReference type="AlphaFoldDB" id="A0A382S5I9"/>